<dbReference type="GO" id="GO:0006508">
    <property type="term" value="P:proteolysis"/>
    <property type="evidence" value="ECO:0007669"/>
    <property type="project" value="UniProtKB-KW"/>
</dbReference>
<gene>
    <name evidence="3" type="ORF">EV212_11734</name>
</gene>
<evidence type="ECO:0000256" key="1">
    <source>
        <dbReference type="SAM" id="Phobius"/>
    </source>
</evidence>
<dbReference type="RefSeq" id="WP_132093962.1">
    <property type="nucleotide sequence ID" value="NZ_JANKAQ010000005.1"/>
</dbReference>
<keyword evidence="1" id="KW-1133">Transmembrane helix</keyword>
<feature type="domain" description="CAAX prenyl protease 2/Lysostaphin resistance protein A-like" evidence="2">
    <location>
        <begin position="145"/>
        <end position="231"/>
    </location>
</feature>
<feature type="transmembrane region" description="Helical" evidence="1">
    <location>
        <begin position="103"/>
        <end position="124"/>
    </location>
</feature>
<evidence type="ECO:0000313" key="4">
    <source>
        <dbReference type="Proteomes" id="UP000295711"/>
    </source>
</evidence>
<proteinExistence type="predicted"/>
<name>A0A4R2LDF1_9FIRM</name>
<feature type="transmembrane region" description="Helical" evidence="1">
    <location>
        <begin position="180"/>
        <end position="213"/>
    </location>
</feature>
<feature type="transmembrane region" description="Helical" evidence="1">
    <location>
        <begin position="144"/>
        <end position="168"/>
    </location>
</feature>
<accession>A0A4R2LDF1</accession>
<dbReference type="OrthoDB" id="9782250at2"/>
<dbReference type="GO" id="GO:0004175">
    <property type="term" value="F:endopeptidase activity"/>
    <property type="evidence" value="ECO:0007669"/>
    <property type="project" value="UniProtKB-ARBA"/>
</dbReference>
<dbReference type="Pfam" id="PF02517">
    <property type="entry name" value="Rce1-like"/>
    <property type="match status" value="1"/>
</dbReference>
<feature type="transmembrane region" description="Helical" evidence="1">
    <location>
        <begin position="245"/>
        <end position="265"/>
    </location>
</feature>
<dbReference type="GO" id="GO:0080120">
    <property type="term" value="P:CAAX-box protein maturation"/>
    <property type="evidence" value="ECO:0007669"/>
    <property type="project" value="UniProtKB-ARBA"/>
</dbReference>
<dbReference type="PANTHER" id="PTHR36435">
    <property type="entry name" value="SLR1288 PROTEIN"/>
    <property type="match status" value="1"/>
</dbReference>
<feature type="transmembrane region" description="Helical" evidence="1">
    <location>
        <begin position="63"/>
        <end position="82"/>
    </location>
</feature>
<evidence type="ECO:0000259" key="2">
    <source>
        <dbReference type="Pfam" id="PF02517"/>
    </source>
</evidence>
<dbReference type="EMBL" id="SLXA01000017">
    <property type="protein sequence ID" value="TCO82504.1"/>
    <property type="molecule type" value="Genomic_DNA"/>
</dbReference>
<reference evidence="3 4" key="1">
    <citation type="submission" date="2019-03" db="EMBL/GenBank/DDBJ databases">
        <title>Genomic Encyclopedia of Type Strains, Phase IV (KMG-IV): sequencing the most valuable type-strain genomes for metagenomic binning, comparative biology and taxonomic classification.</title>
        <authorList>
            <person name="Goeker M."/>
        </authorList>
    </citation>
    <scope>NUCLEOTIDE SEQUENCE [LARGE SCALE GENOMIC DNA]</scope>
    <source>
        <strain evidence="3 4">DSM 28559</strain>
    </source>
</reference>
<keyword evidence="1" id="KW-0472">Membrane</keyword>
<keyword evidence="3" id="KW-0378">Hydrolase</keyword>
<organism evidence="3 4">
    <name type="scientific">Frisingicoccus caecimuris</name>
    <dbReference type="NCBI Taxonomy" id="1796636"/>
    <lineage>
        <taxon>Bacteria</taxon>
        <taxon>Bacillati</taxon>
        <taxon>Bacillota</taxon>
        <taxon>Clostridia</taxon>
        <taxon>Lachnospirales</taxon>
        <taxon>Lachnospiraceae</taxon>
        <taxon>Frisingicoccus</taxon>
    </lineage>
</organism>
<keyword evidence="1" id="KW-0812">Transmembrane</keyword>
<comment type="caution">
    <text evidence="3">The sequence shown here is derived from an EMBL/GenBank/DDBJ whole genome shotgun (WGS) entry which is preliminary data.</text>
</comment>
<sequence>MNGLKRAWGIVSPMVIFLVIQRVISFSAAFTFMNSKVDAAEILSDKQIMELQINAAEMLSNNIVLMSGIAAILSIPIFYRALNKEWMKRPYRILPICGPFRRYIYVILSAVGMTMAFNLAVNAFELFRYDIDYAQLARGIYSEPLFMQVVVIGFFMPVVEELMFRGLIYERLGQYGNEAARVILTSILFGVYHGTLIQIAYAFVFSILMIFAYKRTGTFWAPVLFHISSNLSSLVLNQMNPLSSMGYSIGIVAFFLLGMFGLYGLKQGKFYKIIPLQRFSMEKNSVECDE</sequence>
<keyword evidence="3" id="KW-0645">Protease</keyword>
<dbReference type="PANTHER" id="PTHR36435:SF1">
    <property type="entry name" value="CAAX AMINO TERMINAL PROTEASE FAMILY PROTEIN"/>
    <property type="match status" value="1"/>
</dbReference>
<keyword evidence="4" id="KW-1185">Reference proteome</keyword>
<dbReference type="AlphaFoldDB" id="A0A4R2LDF1"/>
<dbReference type="InterPro" id="IPR003675">
    <property type="entry name" value="Rce1/LyrA-like_dom"/>
</dbReference>
<protein>
    <submittedName>
        <fullName evidence="3">Membrane protease YdiL (CAAX protease family)</fullName>
    </submittedName>
</protein>
<dbReference type="InterPro" id="IPR052710">
    <property type="entry name" value="CAAX_protease"/>
</dbReference>
<evidence type="ECO:0000313" key="3">
    <source>
        <dbReference type="EMBL" id="TCO82504.1"/>
    </source>
</evidence>
<dbReference type="Proteomes" id="UP000295711">
    <property type="component" value="Unassembled WGS sequence"/>
</dbReference>